<dbReference type="InterPro" id="IPR005786">
    <property type="entry name" value="B_amino_transII"/>
</dbReference>
<keyword evidence="17" id="KW-1185">Reference proteome</keyword>
<dbReference type="CDD" id="cd01557">
    <property type="entry name" value="BCAT_beta_family"/>
    <property type="match status" value="1"/>
</dbReference>
<evidence type="ECO:0000256" key="2">
    <source>
        <dbReference type="ARBA" id="ARBA00004824"/>
    </source>
</evidence>
<comment type="catalytic activity">
    <reaction evidence="12">
        <text>L-valine + 2-oxoglutarate = 3-methyl-2-oxobutanoate + L-glutamate</text>
        <dbReference type="Rhea" id="RHEA:24813"/>
        <dbReference type="ChEBI" id="CHEBI:11851"/>
        <dbReference type="ChEBI" id="CHEBI:16810"/>
        <dbReference type="ChEBI" id="CHEBI:29985"/>
        <dbReference type="ChEBI" id="CHEBI:57762"/>
        <dbReference type="EC" id="2.6.1.42"/>
    </reaction>
</comment>
<evidence type="ECO:0000256" key="1">
    <source>
        <dbReference type="ARBA" id="ARBA00001933"/>
    </source>
</evidence>
<dbReference type="EC" id="2.6.1.42" evidence="6"/>
<dbReference type="NCBIfam" id="TIGR01123">
    <property type="entry name" value="ilvE_II"/>
    <property type="match status" value="1"/>
</dbReference>
<dbReference type="InterPro" id="IPR001544">
    <property type="entry name" value="Aminotrans_IV"/>
</dbReference>
<evidence type="ECO:0000256" key="15">
    <source>
        <dbReference type="PIRSR" id="PIRSR006468-1"/>
    </source>
</evidence>
<gene>
    <name evidence="16" type="ORF">SAMN02910418_02321</name>
</gene>
<keyword evidence="8" id="KW-0028">Amino-acid biosynthesis</keyword>
<protein>
    <recommendedName>
        <fullName evidence="6">branched-chain-amino-acid transaminase</fullName>
        <ecNumber evidence="6">2.6.1.42</ecNumber>
    </recommendedName>
</protein>
<evidence type="ECO:0000256" key="13">
    <source>
        <dbReference type="ARBA" id="ARBA00048798"/>
    </source>
</evidence>
<dbReference type="SUPFAM" id="SSF56752">
    <property type="entry name" value="D-aminoacid aminotransferase-like PLP-dependent enzymes"/>
    <property type="match status" value="1"/>
</dbReference>
<evidence type="ECO:0000256" key="6">
    <source>
        <dbReference type="ARBA" id="ARBA00013053"/>
    </source>
</evidence>
<evidence type="ECO:0000256" key="5">
    <source>
        <dbReference type="ARBA" id="ARBA00009320"/>
    </source>
</evidence>
<comment type="catalytic activity">
    <reaction evidence="13">
        <text>L-isoleucine + 2-oxoglutarate = (S)-3-methyl-2-oxopentanoate + L-glutamate</text>
        <dbReference type="Rhea" id="RHEA:24801"/>
        <dbReference type="ChEBI" id="CHEBI:16810"/>
        <dbReference type="ChEBI" id="CHEBI:29985"/>
        <dbReference type="ChEBI" id="CHEBI:35146"/>
        <dbReference type="ChEBI" id="CHEBI:58045"/>
        <dbReference type="EC" id="2.6.1.42"/>
    </reaction>
</comment>
<evidence type="ECO:0000256" key="4">
    <source>
        <dbReference type="ARBA" id="ARBA00005072"/>
    </source>
</evidence>
<dbReference type="Gene3D" id="3.20.10.10">
    <property type="entry name" value="D-amino Acid Aminotransferase, subunit A, domain 2"/>
    <property type="match status" value="1"/>
</dbReference>
<evidence type="ECO:0000313" key="17">
    <source>
        <dbReference type="Proteomes" id="UP000199288"/>
    </source>
</evidence>
<dbReference type="Pfam" id="PF01063">
    <property type="entry name" value="Aminotran_4"/>
    <property type="match status" value="1"/>
</dbReference>
<evidence type="ECO:0000256" key="7">
    <source>
        <dbReference type="ARBA" id="ARBA00022576"/>
    </source>
</evidence>
<dbReference type="InterPro" id="IPR033939">
    <property type="entry name" value="BCAT_family"/>
</dbReference>
<evidence type="ECO:0000256" key="14">
    <source>
        <dbReference type="ARBA" id="ARBA00049229"/>
    </source>
</evidence>
<name>A0A1H4DS37_9ACTO</name>
<comment type="pathway">
    <text evidence="4">Amino-acid biosynthesis; L-leucine biosynthesis; L-leucine from 3-methyl-2-oxobutanoate: step 4/4.</text>
</comment>
<comment type="cofactor">
    <cofactor evidence="1">
        <name>pyridoxal 5'-phosphate</name>
        <dbReference type="ChEBI" id="CHEBI:597326"/>
    </cofactor>
</comment>
<dbReference type="PANTHER" id="PTHR11825">
    <property type="entry name" value="SUBGROUP IIII AMINOTRANSFERASE"/>
    <property type="match status" value="1"/>
</dbReference>
<reference evidence="17" key="1">
    <citation type="submission" date="2016-10" db="EMBL/GenBank/DDBJ databases">
        <authorList>
            <person name="Varghese N."/>
            <person name="Submissions S."/>
        </authorList>
    </citation>
    <scope>NUCLEOTIDE SEQUENCE [LARGE SCALE GENOMIC DNA]</scope>
    <source>
        <strain evidence="17">KPR-1</strain>
    </source>
</reference>
<keyword evidence="11" id="KW-0100">Branched-chain amino acid biosynthesis</keyword>
<dbReference type="RefSeq" id="WP_222842493.1">
    <property type="nucleotide sequence ID" value="NZ_FNQV01000019.1"/>
</dbReference>
<dbReference type="UniPathway" id="UPA00049">
    <property type="reaction ID" value="UER00062"/>
</dbReference>
<keyword evidence="9 16" id="KW-0808">Transferase</keyword>
<dbReference type="UniPathway" id="UPA00048">
    <property type="reaction ID" value="UER00073"/>
</dbReference>
<feature type="modified residue" description="N6-(pyridoxal phosphate)lysine" evidence="15">
    <location>
        <position position="220"/>
    </location>
</feature>
<dbReference type="InterPro" id="IPR043132">
    <property type="entry name" value="BCAT-like_C"/>
</dbReference>
<dbReference type="PANTHER" id="PTHR11825:SF44">
    <property type="entry name" value="BRANCHED-CHAIN-AMINO-ACID AMINOTRANSFERASE"/>
    <property type="match status" value="1"/>
</dbReference>
<evidence type="ECO:0000256" key="3">
    <source>
        <dbReference type="ARBA" id="ARBA00004931"/>
    </source>
</evidence>
<dbReference type="GO" id="GO:0009097">
    <property type="term" value="P:isoleucine biosynthetic process"/>
    <property type="evidence" value="ECO:0007669"/>
    <property type="project" value="UniProtKB-UniPathway"/>
</dbReference>
<evidence type="ECO:0000256" key="12">
    <source>
        <dbReference type="ARBA" id="ARBA00048212"/>
    </source>
</evidence>
<dbReference type="Proteomes" id="UP000199288">
    <property type="component" value="Unassembled WGS sequence"/>
</dbReference>
<keyword evidence="7 16" id="KW-0032">Aminotransferase</keyword>
<dbReference type="Gene3D" id="3.30.470.10">
    <property type="match status" value="1"/>
</dbReference>
<dbReference type="GO" id="GO:0009099">
    <property type="term" value="P:L-valine biosynthetic process"/>
    <property type="evidence" value="ECO:0007669"/>
    <property type="project" value="UniProtKB-UniPathway"/>
</dbReference>
<organism evidence="16 17">
    <name type="scientific">Bowdeniella nasicola</name>
    <dbReference type="NCBI Taxonomy" id="208480"/>
    <lineage>
        <taxon>Bacteria</taxon>
        <taxon>Bacillati</taxon>
        <taxon>Actinomycetota</taxon>
        <taxon>Actinomycetes</taxon>
        <taxon>Actinomycetales</taxon>
        <taxon>Actinomycetaceae</taxon>
        <taxon>Bowdeniella</taxon>
    </lineage>
</organism>
<sequence length="378" mass="40595">MANEASAIETAAAALTLRADDVAGRFEVASTKPGRNEADIAQILADLKFGTVFTDHMVHMTWRLQDGWGECRLEDYGDLSLSPAASVLHYGQEIFEGLKAYRHADGSLWTFRPGFNAVRMNASARRMAMPQLEVEDFLGSIVDLVRADAAYVPELPGALYLRPFMFASEAFLGVRPSHRFEYLLIASPVGAYFANGFTPVSIWVSRTYHRAGPGGTGAAKTAGNYASSLLPQQEAAAKGFEQVCFLDARDEVNLEELGGMNVFVVYSDGRVATPRLTGSILEGGTRSAIIQLLADGGIAVEQTAIPLSELIADIESGAVSEVFACGTAAVVTPIGRLASDDFDVSVPFGEMTASIHERLTAIQAGDAEDTHGWMFRIS</sequence>
<dbReference type="NCBIfam" id="NF009897">
    <property type="entry name" value="PRK13357.1"/>
    <property type="match status" value="1"/>
</dbReference>
<accession>A0A1H4DS37</accession>
<evidence type="ECO:0000256" key="9">
    <source>
        <dbReference type="ARBA" id="ARBA00022679"/>
    </source>
</evidence>
<dbReference type="UniPathway" id="UPA00047">
    <property type="reaction ID" value="UER00058"/>
</dbReference>
<proteinExistence type="inferred from homology"/>
<dbReference type="GO" id="GO:0004084">
    <property type="term" value="F:branched-chain-amino-acid transaminase activity"/>
    <property type="evidence" value="ECO:0007669"/>
    <property type="project" value="UniProtKB-EC"/>
</dbReference>
<evidence type="ECO:0000256" key="8">
    <source>
        <dbReference type="ARBA" id="ARBA00022605"/>
    </source>
</evidence>
<comment type="pathway">
    <text evidence="2">Amino-acid biosynthesis; L-isoleucine biosynthesis; L-isoleucine from 2-oxobutanoate: step 4/4.</text>
</comment>
<evidence type="ECO:0000313" key="16">
    <source>
        <dbReference type="EMBL" id="SEA75002.1"/>
    </source>
</evidence>
<dbReference type="PIRSF" id="PIRSF006468">
    <property type="entry name" value="BCAT1"/>
    <property type="match status" value="1"/>
</dbReference>
<keyword evidence="10" id="KW-0663">Pyridoxal phosphate</keyword>
<evidence type="ECO:0000256" key="10">
    <source>
        <dbReference type="ARBA" id="ARBA00022898"/>
    </source>
</evidence>
<evidence type="ECO:0000256" key="11">
    <source>
        <dbReference type="ARBA" id="ARBA00023304"/>
    </source>
</evidence>
<dbReference type="GO" id="GO:0009098">
    <property type="term" value="P:L-leucine biosynthetic process"/>
    <property type="evidence" value="ECO:0007669"/>
    <property type="project" value="UniProtKB-UniPathway"/>
</dbReference>
<dbReference type="InterPro" id="IPR043131">
    <property type="entry name" value="BCAT-like_N"/>
</dbReference>
<comment type="similarity">
    <text evidence="5">Belongs to the class-IV pyridoxal-phosphate-dependent aminotransferase family.</text>
</comment>
<dbReference type="InterPro" id="IPR036038">
    <property type="entry name" value="Aminotransferase-like"/>
</dbReference>
<dbReference type="AlphaFoldDB" id="A0A1H4DS37"/>
<comment type="pathway">
    <text evidence="3">Amino-acid biosynthesis; L-valine biosynthesis; L-valine from pyruvate: step 4/4.</text>
</comment>
<dbReference type="EMBL" id="FNQV01000019">
    <property type="protein sequence ID" value="SEA75002.1"/>
    <property type="molecule type" value="Genomic_DNA"/>
</dbReference>
<comment type="catalytic activity">
    <reaction evidence="14">
        <text>L-leucine + 2-oxoglutarate = 4-methyl-2-oxopentanoate + L-glutamate</text>
        <dbReference type="Rhea" id="RHEA:18321"/>
        <dbReference type="ChEBI" id="CHEBI:16810"/>
        <dbReference type="ChEBI" id="CHEBI:17865"/>
        <dbReference type="ChEBI" id="CHEBI:29985"/>
        <dbReference type="ChEBI" id="CHEBI:57427"/>
        <dbReference type="EC" id="2.6.1.42"/>
    </reaction>
</comment>